<proteinExistence type="predicted"/>
<reference evidence="2" key="1">
    <citation type="journal article" date="2019" name="Sci. Rep.">
        <title>Draft genome of Tanacetum cinerariifolium, the natural source of mosquito coil.</title>
        <authorList>
            <person name="Yamashiro T."/>
            <person name="Shiraishi A."/>
            <person name="Satake H."/>
            <person name="Nakayama K."/>
        </authorList>
    </citation>
    <scope>NUCLEOTIDE SEQUENCE</scope>
</reference>
<protein>
    <submittedName>
        <fullName evidence="2">Uncharacterized protein</fullName>
    </submittedName>
</protein>
<dbReference type="AlphaFoldDB" id="A0A699KXE5"/>
<evidence type="ECO:0000256" key="1">
    <source>
        <dbReference type="SAM" id="MobiDB-lite"/>
    </source>
</evidence>
<organism evidence="2">
    <name type="scientific">Tanacetum cinerariifolium</name>
    <name type="common">Dalmatian daisy</name>
    <name type="synonym">Chrysanthemum cinerariifolium</name>
    <dbReference type="NCBI Taxonomy" id="118510"/>
    <lineage>
        <taxon>Eukaryota</taxon>
        <taxon>Viridiplantae</taxon>
        <taxon>Streptophyta</taxon>
        <taxon>Embryophyta</taxon>
        <taxon>Tracheophyta</taxon>
        <taxon>Spermatophyta</taxon>
        <taxon>Magnoliopsida</taxon>
        <taxon>eudicotyledons</taxon>
        <taxon>Gunneridae</taxon>
        <taxon>Pentapetalae</taxon>
        <taxon>asterids</taxon>
        <taxon>campanulids</taxon>
        <taxon>Asterales</taxon>
        <taxon>Asteraceae</taxon>
        <taxon>Asteroideae</taxon>
        <taxon>Anthemideae</taxon>
        <taxon>Anthemidinae</taxon>
        <taxon>Tanacetum</taxon>
    </lineage>
</organism>
<feature type="compositionally biased region" description="Polar residues" evidence="1">
    <location>
        <begin position="29"/>
        <end position="39"/>
    </location>
</feature>
<feature type="non-terminal residue" evidence="2">
    <location>
        <position position="211"/>
    </location>
</feature>
<feature type="region of interest" description="Disordered" evidence="1">
    <location>
        <begin position="21"/>
        <end position="52"/>
    </location>
</feature>
<dbReference type="PANTHER" id="PTHR34222">
    <property type="entry name" value="GAG_PRE-INTEGRS DOMAIN-CONTAINING PROTEIN"/>
    <property type="match status" value="1"/>
</dbReference>
<dbReference type="EMBL" id="BKCJ010560609">
    <property type="protein sequence ID" value="GFB13907.1"/>
    <property type="molecule type" value="Genomic_DNA"/>
</dbReference>
<sequence>MFAKDPLPNVKDAFYVVSKEESHRGLHPDSSTSSKTQPASFIAKSNNNTNNFNRRFNVNNSNNNTNRGPNPNLLCKNYGLIGHIVKRCYELTGYPAGFKRNPSLTRHSCNNNKRFNVNSEVNQSVPSTSCSLFSSFTNEQMVKLFSLINEKTSPAANMSGWIINSGANQHMTDSTKNMFNVVDVSSLMLTIGHPNGTLAKISAIGSLGLTS</sequence>
<gene>
    <name evidence="2" type="ORF">Tci_685878</name>
</gene>
<name>A0A699KXE5_TANCI</name>
<accession>A0A699KXE5</accession>
<dbReference type="PANTHER" id="PTHR34222:SF99">
    <property type="entry name" value="PROTEIN, PUTATIVE-RELATED"/>
    <property type="match status" value="1"/>
</dbReference>
<evidence type="ECO:0000313" key="2">
    <source>
        <dbReference type="EMBL" id="GFB13907.1"/>
    </source>
</evidence>
<comment type="caution">
    <text evidence="2">The sequence shown here is derived from an EMBL/GenBank/DDBJ whole genome shotgun (WGS) entry which is preliminary data.</text>
</comment>